<dbReference type="AlphaFoldDB" id="A0A1Y1YDV9"/>
<reference evidence="1 2" key="1">
    <citation type="submission" date="2016-07" db="EMBL/GenBank/DDBJ databases">
        <title>Pervasive Adenine N6-methylation of Active Genes in Fungi.</title>
        <authorList>
            <consortium name="DOE Joint Genome Institute"/>
            <person name="Mondo S.J."/>
            <person name="Dannebaum R.O."/>
            <person name="Kuo R.C."/>
            <person name="Labutti K."/>
            <person name="Haridas S."/>
            <person name="Kuo A."/>
            <person name="Salamov A."/>
            <person name="Ahrendt S.R."/>
            <person name="Lipzen A."/>
            <person name="Sullivan W."/>
            <person name="Andreopoulos W.B."/>
            <person name="Clum A."/>
            <person name="Lindquist E."/>
            <person name="Daum C."/>
            <person name="Ramamoorthy G.K."/>
            <person name="Gryganskyi A."/>
            <person name="Culley D."/>
            <person name="Magnuson J.K."/>
            <person name="James T.Y."/>
            <person name="O'Malley M.A."/>
            <person name="Stajich J.E."/>
            <person name="Spatafora J.W."/>
            <person name="Visel A."/>
            <person name="Grigoriev I.V."/>
        </authorList>
    </citation>
    <scope>NUCLEOTIDE SEQUENCE [LARGE SCALE GENOMIC DNA]</scope>
    <source>
        <strain evidence="1 2">CBS 115471</strain>
    </source>
</reference>
<evidence type="ECO:0000313" key="2">
    <source>
        <dbReference type="Proteomes" id="UP000193144"/>
    </source>
</evidence>
<organism evidence="1 2">
    <name type="scientific">Clohesyomyces aquaticus</name>
    <dbReference type="NCBI Taxonomy" id="1231657"/>
    <lineage>
        <taxon>Eukaryota</taxon>
        <taxon>Fungi</taxon>
        <taxon>Dikarya</taxon>
        <taxon>Ascomycota</taxon>
        <taxon>Pezizomycotina</taxon>
        <taxon>Dothideomycetes</taxon>
        <taxon>Pleosporomycetidae</taxon>
        <taxon>Pleosporales</taxon>
        <taxon>Lindgomycetaceae</taxon>
        <taxon>Clohesyomyces</taxon>
    </lineage>
</organism>
<dbReference type="Proteomes" id="UP000193144">
    <property type="component" value="Unassembled WGS sequence"/>
</dbReference>
<accession>A0A1Y1YDV9</accession>
<keyword evidence="2" id="KW-1185">Reference proteome</keyword>
<comment type="caution">
    <text evidence="1">The sequence shown here is derived from an EMBL/GenBank/DDBJ whole genome shotgun (WGS) entry which is preliminary data.</text>
</comment>
<proteinExistence type="predicted"/>
<name>A0A1Y1YDV9_9PLEO</name>
<sequence>MTEQDGIRVSQTMAPRQGIIGFDIWDVVEDYGRNNSRIKKMDMLGHEWIDLVPAIAQPQSLAKGSANSYDLKIRAPYANSEKRYPSTTTR</sequence>
<dbReference type="EMBL" id="MCFA01000261">
    <property type="protein sequence ID" value="ORX96231.1"/>
    <property type="molecule type" value="Genomic_DNA"/>
</dbReference>
<protein>
    <submittedName>
        <fullName evidence="1">Uncharacterized protein</fullName>
    </submittedName>
</protein>
<evidence type="ECO:0000313" key="1">
    <source>
        <dbReference type="EMBL" id="ORX96231.1"/>
    </source>
</evidence>
<gene>
    <name evidence="1" type="ORF">BCR34DRAFT_643608</name>
</gene>